<evidence type="ECO:0000313" key="2">
    <source>
        <dbReference type="Proteomes" id="UP001066276"/>
    </source>
</evidence>
<dbReference type="EMBL" id="JANPWB010000001">
    <property type="protein sequence ID" value="KAJ1216745.1"/>
    <property type="molecule type" value="Genomic_DNA"/>
</dbReference>
<name>A0AAV7WVE2_PLEWA</name>
<dbReference type="Proteomes" id="UP001066276">
    <property type="component" value="Chromosome 1_1"/>
</dbReference>
<proteinExistence type="predicted"/>
<organism evidence="1 2">
    <name type="scientific">Pleurodeles waltl</name>
    <name type="common">Iberian ribbed newt</name>
    <dbReference type="NCBI Taxonomy" id="8319"/>
    <lineage>
        <taxon>Eukaryota</taxon>
        <taxon>Metazoa</taxon>
        <taxon>Chordata</taxon>
        <taxon>Craniata</taxon>
        <taxon>Vertebrata</taxon>
        <taxon>Euteleostomi</taxon>
        <taxon>Amphibia</taxon>
        <taxon>Batrachia</taxon>
        <taxon>Caudata</taxon>
        <taxon>Salamandroidea</taxon>
        <taxon>Salamandridae</taxon>
        <taxon>Pleurodelinae</taxon>
        <taxon>Pleurodeles</taxon>
    </lineage>
</organism>
<evidence type="ECO:0000313" key="1">
    <source>
        <dbReference type="EMBL" id="KAJ1216745.1"/>
    </source>
</evidence>
<evidence type="ECO:0008006" key="3">
    <source>
        <dbReference type="Google" id="ProtNLM"/>
    </source>
</evidence>
<gene>
    <name evidence="1" type="ORF">NDU88_004344</name>
</gene>
<dbReference type="AlphaFoldDB" id="A0AAV7WVE2"/>
<sequence length="67" mass="7783">MRVRTVTLWWHAPPLQIQQAASRFGWAQARAERSVKITRAQLGTSACRVQRYGGSRHRFNYSNLLQL</sequence>
<reference evidence="1" key="1">
    <citation type="journal article" date="2022" name="bioRxiv">
        <title>Sequencing and chromosome-scale assembly of the giantPleurodeles waltlgenome.</title>
        <authorList>
            <person name="Brown T."/>
            <person name="Elewa A."/>
            <person name="Iarovenko S."/>
            <person name="Subramanian E."/>
            <person name="Araus A.J."/>
            <person name="Petzold A."/>
            <person name="Susuki M."/>
            <person name="Suzuki K.-i.T."/>
            <person name="Hayashi T."/>
            <person name="Toyoda A."/>
            <person name="Oliveira C."/>
            <person name="Osipova E."/>
            <person name="Leigh N.D."/>
            <person name="Simon A."/>
            <person name="Yun M.H."/>
        </authorList>
    </citation>
    <scope>NUCLEOTIDE SEQUENCE</scope>
    <source>
        <strain evidence="1">20211129_DDA</strain>
        <tissue evidence="1">Liver</tissue>
    </source>
</reference>
<accession>A0AAV7WVE2</accession>
<protein>
    <recommendedName>
        <fullName evidence="3">Secreted protein</fullName>
    </recommendedName>
</protein>
<comment type="caution">
    <text evidence="1">The sequence shown here is derived from an EMBL/GenBank/DDBJ whole genome shotgun (WGS) entry which is preliminary data.</text>
</comment>
<keyword evidence="2" id="KW-1185">Reference proteome</keyword>